<name>A0ACB9YLK2_9PEZI</name>
<sequence length="132" mass="13188">MLFNIISLLALGAIAAALPAEEAACPRIRCIDGVSKCGVKYGHCYDMCTQDMPGPPPCPGVPTITTGVPITSTASACTSTGTACTDIIKECGSPPTAVLTYGGCFPACGPTPTFTPPPCPVANITGAAQPTA</sequence>
<comment type="caution">
    <text evidence="1">The sequence shown here is derived from an EMBL/GenBank/DDBJ whole genome shotgun (WGS) entry which is preliminary data.</text>
</comment>
<proteinExistence type="predicted"/>
<reference evidence="1 2" key="1">
    <citation type="journal article" date="2022" name="New Phytol.">
        <title>Ecological generalism drives hyperdiversity of secondary metabolite gene clusters in xylarialean endophytes.</title>
        <authorList>
            <person name="Franco M.E.E."/>
            <person name="Wisecaver J.H."/>
            <person name="Arnold A.E."/>
            <person name="Ju Y.M."/>
            <person name="Slot J.C."/>
            <person name="Ahrendt S."/>
            <person name="Moore L.P."/>
            <person name="Eastman K.E."/>
            <person name="Scott K."/>
            <person name="Konkel Z."/>
            <person name="Mondo S.J."/>
            <person name="Kuo A."/>
            <person name="Hayes R.D."/>
            <person name="Haridas S."/>
            <person name="Andreopoulos B."/>
            <person name="Riley R."/>
            <person name="LaButti K."/>
            <person name="Pangilinan J."/>
            <person name="Lipzen A."/>
            <person name="Amirebrahimi M."/>
            <person name="Yan J."/>
            <person name="Adam C."/>
            <person name="Keymanesh K."/>
            <person name="Ng V."/>
            <person name="Louie K."/>
            <person name="Northen T."/>
            <person name="Drula E."/>
            <person name="Henrissat B."/>
            <person name="Hsieh H.M."/>
            <person name="Youens-Clark K."/>
            <person name="Lutzoni F."/>
            <person name="Miadlikowska J."/>
            <person name="Eastwood D.C."/>
            <person name="Hamelin R.C."/>
            <person name="Grigoriev I.V."/>
            <person name="U'Ren J.M."/>
        </authorList>
    </citation>
    <scope>NUCLEOTIDE SEQUENCE [LARGE SCALE GENOMIC DNA]</scope>
    <source>
        <strain evidence="1 2">CBS 119005</strain>
    </source>
</reference>
<gene>
    <name evidence="1" type="ORF">F4820DRAFT_117687</name>
</gene>
<protein>
    <submittedName>
        <fullName evidence="1">Uncharacterized protein</fullName>
    </submittedName>
</protein>
<evidence type="ECO:0000313" key="2">
    <source>
        <dbReference type="Proteomes" id="UP001497700"/>
    </source>
</evidence>
<organism evidence="1 2">
    <name type="scientific">Hypoxylon rubiginosum</name>
    <dbReference type="NCBI Taxonomy" id="110542"/>
    <lineage>
        <taxon>Eukaryota</taxon>
        <taxon>Fungi</taxon>
        <taxon>Dikarya</taxon>
        <taxon>Ascomycota</taxon>
        <taxon>Pezizomycotina</taxon>
        <taxon>Sordariomycetes</taxon>
        <taxon>Xylariomycetidae</taxon>
        <taxon>Xylariales</taxon>
        <taxon>Hypoxylaceae</taxon>
        <taxon>Hypoxylon</taxon>
    </lineage>
</organism>
<dbReference type="Proteomes" id="UP001497700">
    <property type="component" value="Unassembled WGS sequence"/>
</dbReference>
<keyword evidence="2" id="KW-1185">Reference proteome</keyword>
<accession>A0ACB9YLK2</accession>
<evidence type="ECO:0000313" key="1">
    <source>
        <dbReference type="EMBL" id="KAI4860290.1"/>
    </source>
</evidence>
<dbReference type="EMBL" id="MU393592">
    <property type="protein sequence ID" value="KAI4860290.1"/>
    <property type="molecule type" value="Genomic_DNA"/>
</dbReference>